<gene>
    <name evidence="2" type="ORF">DL89DRAFT_75030</name>
</gene>
<dbReference type="Proteomes" id="UP000193922">
    <property type="component" value="Unassembled WGS sequence"/>
</dbReference>
<sequence>MSVTGSHSRVPQSRRVVEFIDVEHVRTFTSSNAVVSETSGSHTEPGKELMKGTRSPSTGHLSQLRPGELSSDTPCRGNRNGGADSHHCQAHRSRYYHLKMRLATHWLIWTIGCCQQSRACAYPMYLVPLKPTNCSRSFLPHGKAYRLICPLSRHSMASTSTFPRLDDSTGNRSSRG</sequence>
<dbReference type="RefSeq" id="XP_040740066.1">
    <property type="nucleotide sequence ID" value="XM_040892043.1"/>
</dbReference>
<dbReference type="GeneID" id="63808691"/>
<evidence type="ECO:0000313" key="3">
    <source>
        <dbReference type="Proteomes" id="UP000193922"/>
    </source>
</evidence>
<evidence type="ECO:0000313" key="2">
    <source>
        <dbReference type="EMBL" id="ORX66015.1"/>
    </source>
</evidence>
<evidence type="ECO:0000256" key="1">
    <source>
        <dbReference type="SAM" id="MobiDB-lite"/>
    </source>
</evidence>
<comment type="caution">
    <text evidence="2">The sequence shown here is derived from an EMBL/GenBank/DDBJ whole genome shotgun (WGS) entry which is preliminary data.</text>
</comment>
<name>A0A1Y1VYA3_9FUNG</name>
<feature type="compositionally biased region" description="Polar residues" evidence="1">
    <location>
        <begin position="33"/>
        <end position="42"/>
    </location>
</feature>
<organism evidence="2 3">
    <name type="scientific">Linderina pennispora</name>
    <dbReference type="NCBI Taxonomy" id="61395"/>
    <lineage>
        <taxon>Eukaryota</taxon>
        <taxon>Fungi</taxon>
        <taxon>Fungi incertae sedis</taxon>
        <taxon>Zoopagomycota</taxon>
        <taxon>Kickxellomycotina</taxon>
        <taxon>Kickxellomycetes</taxon>
        <taxon>Kickxellales</taxon>
        <taxon>Kickxellaceae</taxon>
        <taxon>Linderina</taxon>
    </lineage>
</organism>
<reference evidence="2 3" key="1">
    <citation type="submission" date="2016-07" db="EMBL/GenBank/DDBJ databases">
        <title>Pervasive Adenine N6-methylation of Active Genes in Fungi.</title>
        <authorList>
            <consortium name="DOE Joint Genome Institute"/>
            <person name="Mondo S.J."/>
            <person name="Dannebaum R.O."/>
            <person name="Kuo R.C."/>
            <person name="Labutti K."/>
            <person name="Haridas S."/>
            <person name="Kuo A."/>
            <person name="Salamov A."/>
            <person name="Ahrendt S.R."/>
            <person name="Lipzen A."/>
            <person name="Sullivan W."/>
            <person name="Andreopoulos W.B."/>
            <person name="Clum A."/>
            <person name="Lindquist E."/>
            <person name="Daum C."/>
            <person name="Ramamoorthy G.K."/>
            <person name="Gryganskyi A."/>
            <person name="Culley D."/>
            <person name="Magnuson J.K."/>
            <person name="James T.Y."/>
            <person name="O'Malley M.A."/>
            <person name="Stajich J.E."/>
            <person name="Spatafora J.W."/>
            <person name="Visel A."/>
            <person name="Grigoriev I.V."/>
        </authorList>
    </citation>
    <scope>NUCLEOTIDE SEQUENCE [LARGE SCALE GENOMIC DNA]</scope>
    <source>
        <strain evidence="2 3">ATCC 12442</strain>
    </source>
</reference>
<keyword evidence="3" id="KW-1185">Reference proteome</keyword>
<dbReference type="EMBL" id="MCFD01000018">
    <property type="protein sequence ID" value="ORX66015.1"/>
    <property type="molecule type" value="Genomic_DNA"/>
</dbReference>
<feature type="region of interest" description="Disordered" evidence="1">
    <location>
        <begin position="33"/>
        <end position="87"/>
    </location>
</feature>
<protein>
    <submittedName>
        <fullName evidence="2">Uncharacterized protein</fullName>
    </submittedName>
</protein>
<accession>A0A1Y1VYA3</accession>
<dbReference type="AlphaFoldDB" id="A0A1Y1VYA3"/>
<proteinExistence type="predicted"/>